<evidence type="ECO:0000256" key="4">
    <source>
        <dbReference type="ARBA" id="ARBA00023136"/>
    </source>
</evidence>
<feature type="transmembrane region" description="Helical" evidence="5">
    <location>
        <begin position="149"/>
        <end position="171"/>
    </location>
</feature>
<dbReference type="SUPFAM" id="SSF103481">
    <property type="entry name" value="Multidrug resistance efflux transporter EmrE"/>
    <property type="match status" value="1"/>
</dbReference>
<evidence type="ECO:0000313" key="7">
    <source>
        <dbReference type="EMBL" id="CAD8545009.1"/>
    </source>
</evidence>
<evidence type="ECO:0000256" key="2">
    <source>
        <dbReference type="ARBA" id="ARBA00022692"/>
    </source>
</evidence>
<dbReference type="GO" id="GO:0016020">
    <property type="term" value="C:membrane"/>
    <property type="evidence" value="ECO:0007669"/>
    <property type="project" value="UniProtKB-SubCell"/>
</dbReference>
<dbReference type="PANTHER" id="PTHR11132">
    <property type="entry name" value="SOLUTE CARRIER FAMILY 35"/>
    <property type="match status" value="1"/>
</dbReference>
<keyword evidence="4 5" id="KW-0472">Membrane</keyword>
<evidence type="ECO:0000256" key="3">
    <source>
        <dbReference type="ARBA" id="ARBA00022989"/>
    </source>
</evidence>
<dbReference type="AlphaFoldDB" id="A0A7S0P061"/>
<gene>
    <name evidence="7" type="ORF">CLEP1334_LOCUS20297</name>
</gene>
<feature type="transmembrane region" description="Helical" evidence="5">
    <location>
        <begin position="65"/>
        <end position="86"/>
    </location>
</feature>
<evidence type="ECO:0000256" key="1">
    <source>
        <dbReference type="ARBA" id="ARBA00004141"/>
    </source>
</evidence>
<name>A0A7S0P061_9EUKA</name>
<accession>A0A7S0P061</accession>
<sequence length="319" mass="33748">MLSTVLALGAWYAFNGAFNVENKLILNELMYPWVISWVQLATGIGIALPAWGLGLRRCPRLTWGVALRFVPIGVLHAAGHALQVAGIGAGSVYFGTVIKATEPLIGTVIAFAATGKLAPWYVNLTFLPIVGGVAYAASKPGAGADLSDLASFAALAALTSTVFFAVAKLLAKRMMTTEMKEQHGLDAVNMYSLLTCYSTSLLLVPCFLAEGAEAWAALTASKDGGLRLATRLLLCGFYYFSYNECGFRVLDAFGPVSQAVANSAKRVVILFFAIYFLGESASTRKLVGAAIAIAGVTSYSLAKLYSDRKAVAAKSQKTS</sequence>
<feature type="transmembrane region" description="Helical" evidence="5">
    <location>
        <begin position="120"/>
        <end position="137"/>
    </location>
</feature>
<keyword evidence="2 5" id="KW-0812">Transmembrane</keyword>
<organism evidence="7">
    <name type="scientific">Calcidiscus leptoporus</name>
    <dbReference type="NCBI Taxonomy" id="127549"/>
    <lineage>
        <taxon>Eukaryota</taxon>
        <taxon>Haptista</taxon>
        <taxon>Haptophyta</taxon>
        <taxon>Prymnesiophyceae</taxon>
        <taxon>Coccolithales</taxon>
        <taxon>Calcidiscaceae</taxon>
        <taxon>Calcidiscus</taxon>
    </lineage>
</organism>
<dbReference type="InterPro" id="IPR050186">
    <property type="entry name" value="TPT_transporter"/>
</dbReference>
<dbReference type="InterPro" id="IPR037185">
    <property type="entry name" value="EmrE-like"/>
</dbReference>
<keyword evidence="3 5" id="KW-1133">Transmembrane helix</keyword>
<evidence type="ECO:0000256" key="5">
    <source>
        <dbReference type="SAM" id="Phobius"/>
    </source>
</evidence>
<feature type="domain" description="Sugar phosphate transporter" evidence="6">
    <location>
        <begin position="5"/>
        <end position="300"/>
    </location>
</feature>
<feature type="transmembrane region" description="Helical" evidence="5">
    <location>
        <begin position="29"/>
        <end position="53"/>
    </location>
</feature>
<reference evidence="7" key="1">
    <citation type="submission" date="2021-01" db="EMBL/GenBank/DDBJ databases">
        <authorList>
            <person name="Corre E."/>
            <person name="Pelletier E."/>
            <person name="Niang G."/>
            <person name="Scheremetjew M."/>
            <person name="Finn R."/>
            <person name="Kale V."/>
            <person name="Holt S."/>
            <person name="Cochrane G."/>
            <person name="Meng A."/>
            <person name="Brown T."/>
            <person name="Cohen L."/>
        </authorList>
    </citation>
    <scope>NUCLEOTIDE SEQUENCE</scope>
    <source>
        <strain evidence="7">RCC1130</strain>
    </source>
</reference>
<dbReference type="Pfam" id="PF03151">
    <property type="entry name" value="TPT"/>
    <property type="match status" value="1"/>
</dbReference>
<dbReference type="EMBL" id="HBER01040111">
    <property type="protein sequence ID" value="CAD8545009.1"/>
    <property type="molecule type" value="Transcribed_RNA"/>
</dbReference>
<evidence type="ECO:0000259" key="6">
    <source>
        <dbReference type="Pfam" id="PF03151"/>
    </source>
</evidence>
<proteinExistence type="predicted"/>
<protein>
    <recommendedName>
        <fullName evidence="6">Sugar phosphate transporter domain-containing protein</fullName>
    </recommendedName>
</protein>
<feature type="transmembrane region" description="Helical" evidence="5">
    <location>
        <begin position="92"/>
        <end position="113"/>
    </location>
</feature>
<comment type="subcellular location">
    <subcellularLocation>
        <location evidence="1">Membrane</location>
        <topology evidence="1">Multi-pass membrane protein</topology>
    </subcellularLocation>
</comment>
<dbReference type="InterPro" id="IPR004853">
    <property type="entry name" value="Sugar_P_trans_dom"/>
</dbReference>